<evidence type="ECO:0000313" key="1">
    <source>
        <dbReference type="EMBL" id="JAH00070.1"/>
    </source>
</evidence>
<sequence length="25" mass="2802">MVEPIHPPLSNIFTHLLVVRLGSTM</sequence>
<accession>A0A0E9P7P3</accession>
<name>A0A0E9P7P3_ANGAN</name>
<proteinExistence type="predicted"/>
<organism evidence="1">
    <name type="scientific">Anguilla anguilla</name>
    <name type="common">European freshwater eel</name>
    <name type="synonym">Muraena anguilla</name>
    <dbReference type="NCBI Taxonomy" id="7936"/>
    <lineage>
        <taxon>Eukaryota</taxon>
        <taxon>Metazoa</taxon>
        <taxon>Chordata</taxon>
        <taxon>Craniata</taxon>
        <taxon>Vertebrata</taxon>
        <taxon>Euteleostomi</taxon>
        <taxon>Actinopterygii</taxon>
        <taxon>Neopterygii</taxon>
        <taxon>Teleostei</taxon>
        <taxon>Anguilliformes</taxon>
        <taxon>Anguillidae</taxon>
        <taxon>Anguilla</taxon>
    </lineage>
</organism>
<reference evidence="1" key="1">
    <citation type="submission" date="2014-11" db="EMBL/GenBank/DDBJ databases">
        <authorList>
            <person name="Amaro Gonzalez C."/>
        </authorList>
    </citation>
    <scope>NUCLEOTIDE SEQUENCE</scope>
</reference>
<protein>
    <submittedName>
        <fullName evidence="1">Uncharacterized protein</fullName>
    </submittedName>
</protein>
<dbReference type="AlphaFoldDB" id="A0A0E9P7P3"/>
<dbReference type="EMBL" id="GBXM01108507">
    <property type="protein sequence ID" value="JAH00070.1"/>
    <property type="molecule type" value="Transcribed_RNA"/>
</dbReference>
<reference evidence="1" key="2">
    <citation type="journal article" date="2015" name="Fish Shellfish Immunol.">
        <title>Early steps in the European eel (Anguilla anguilla)-Vibrio vulnificus interaction in the gills: Role of the RtxA13 toxin.</title>
        <authorList>
            <person name="Callol A."/>
            <person name="Pajuelo D."/>
            <person name="Ebbesson L."/>
            <person name="Teles M."/>
            <person name="MacKenzie S."/>
            <person name="Amaro C."/>
        </authorList>
    </citation>
    <scope>NUCLEOTIDE SEQUENCE</scope>
</reference>